<feature type="transmembrane region" description="Helical" evidence="2">
    <location>
        <begin position="88"/>
        <end position="109"/>
    </location>
</feature>
<dbReference type="KEGG" id="iag:Igag_1083"/>
<proteinExistence type="predicted"/>
<gene>
    <name evidence="3" type="ordered locus">Igag_1083</name>
</gene>
<name>E0SNV0_IGNAA</name>
<evidence type="ECO:0000256" key="2">
    <source>
        <dbReference type="SAM" id="Phobius"/>
    </source>
</evidence>
<evidence type="ECO:0000313" key="4">
    <source>
        <dbReference type="Proteomes" id="UP000001304"/>
    </source>
</evidence>
<dbReference type="STRING" id="583356.Igag_1083"/>
<sequence>MVLMLIVFLYIFSFFSGGFVLFLGFFAQYFNSMAIGTFIFASIVIICIAILIARIISSARSRSYDYYYDYMGRWTREQIRDRIRGIRYGGWGTAIFLLMLFIAILGVVYNATIVTPGGARYLMDNYVVFIDRPIEVSMTRIIPQETAFAYATSFLTLPTHRIYIEESYEYYINGSIIYNWIIEPSGIWNEIFRDAYGVVLVNGSIYPPHVVFINRSLYWSLHRTRITPLYIDTLLRQLKARALALQPLIDDNIEVYIDGKIYVLIPIKTWVKGFTYSIPMLYGYAIIEENGDIHIVEAKELMQHPLARRIFESYEIPIIPDDLAREWIEILRWYAGFWEVVLQRQTFEIRDVGYIKQPYLLFDSNRNLYWVFTVEPAGEGYAIKYIIYVDAKTIEPKILVYRPEKTLMGASRIASYVQKAHPTLDWSKFMLTEPIPIISNETLYWKVSIITNDGRGVLYIDFVDASTGNVYTLQVLERLTVTEFDMYIKTFRLPVEGATAIESIKRLQQEVKELIESLQRILEELQRLEKEITNRTI</sequence>
<protein>
    <submittedName>
        <fullName evidence="3">Uncharacterized protein</fullName>
    </submittedName>
</protein>
<feature type="transmembrane region" description="Helical" evidence="2">
    <location>
        <begin position="7"/>
        <end position="27"/>
    </location>
</feature>
<evidence type="ECO:0000313" key="3">
    <source>
        <dbReference type="EMBL" id="ADM27896.1"/>
    </source>
</evidence>
<organism evidence="3 4">
    <name type="scientific">Ignisphaera aggregans (strain DSM 17230 / JCM 13409 / AQ1.S1)</name>
    <dbReference type="NCBI Taxonomy" id="583356"/>
    <lineage>
        <taxon>Archaea</taxon>
        <taxon>Thermoproteota</taxon>
        <taxon>Thermoprotei</taxon>
        <taxon>Desulfurococcales</taxon>
        <taxon>Desulfurococcaceae</taxon>
        <taxon>Ignisphaera</taxon>
    </lineage>
</organism>
<keyword evidence="1" id="KW-0175">Coiled coil</keyword>
<dbReference type="AlphaFoldDB" id="E0SNV0"/>
<feature type="coiled-coil region" evidence="1">
    <location>
        <begin position="501"/>
        <end position="535"/>
    </location>
</feature>
<accession>E0SNV0</accession>
<dbReference type="HOGENOM" id="CLU_034440_0_0_2"/>
<keyword evidence="4" id="KW-1185">Reference proteome</keyword>
<dbReference type="EMBL" id="CP002098">
    <property type="protein sequence ID" value="ADM27896.1"/>
    <property type="molecule type" value="Genomic_DNA"/>
</dbReference>
<reference evidence="3 4" key="1">
    <citation type="journal article" date="2010" name="Stand. Genomic Sci.">
        <title>Complete genome sequence of Ignisphaera aggregans type strain (AQ1.S1).</title>
        <authorList>
            <person name="Goker M."/>
            <person name="Held B."/>
            <person name="Lapidus A."/>
            <person name="Nolan M."/>
            <person name="Spring S."/>
            <person name="Yasawong M."/>
            <person name="Lucas S."/>
            <person name="Glavina Del Rio T."/>
            <person name="Tice H."/>
            <person name="Cheng J.F."/>
            <person name="Goodwin L."/>
            <person name="Tapia R."/>
            <person name="Pitluck S."/>
            <person name="Liolios K."/>
            <person name="Ivanova N."/>
            <person name="Mavromatis K."/>
            <person name="Mikhailova N."/>
            <person name="Pati A."/>
            <person name="Chen A."/>
            <person name="Palaniappan K."/>
            <person name="Brambilla E."/>
            <person name="Land M."/>
            <person name="Hauser L."/>
            <person name="Chang Y.J."/>
            <person name="Jeffries C.D."/>
            <person name="Brettin T."/>
            <person name="Detter J.C."/>
            <person name="Han C."/>
            <person name="Rohde M."/>
            <person name="Sikorski J."/>
            <person name="Woyke T."/>
            <person name="Bristow J."/>
            <person name="Eisen J.A."/>
            <person name="Markowitz V."/>
            <person name="Hugenholtz P."/>
            <person name="Kyrpides N.C."/>
            <person name="Klenk H.P."/>
        </authorList>
    </citation>
    <scope>NUCLEOTIDE SEQUENCE [LARGE SCALE GENOMIC DNA]</scope>
    <source>
        <strain evidence="4">DSM 17230 / JCM 13409 / AQ1.S1</strain>
    </source>
</reference>
<evidence type="ECO:0000256" key="1">
    <source>
        <dbReference type="SAM" id="Coils"/>
    </source>
</evidence>
<feature type="transmembrane region" description="Helical" evidence="2">
    <location>
        <begin position="33"/>
        <end position="53"/>
    </location>
</feature>
<dbReference type="BioCyc" id="IAGG583356:GHAH-1064-MONOMER"/>
<keyword evidence="2" id="KW-0472">Membrane</keyword>
<keyword evidence="2" id="KW-0812">Transmembrane</keyword>
<dbReference type="Proteomes" id="UP000001304">
    <property type="component" value="Chromosome"/>
</dbReference>
<keyword evidence="2" id="KW-1133">Transmembrane helix</keyword>